<evidence type="ECO:0000313" key="3">
    <source>
        <dbReference type="Proteomes" id="UP000053647"/>
    </source>
</evidence>
<gene>
    <name evidence="2" type="ORF">PAXINDRAFT_14060</name>
</gene>
<sequence length="192" mass="21309">MSTGLPLGRSLPVNAPRELEDDLRGFPGYSSNRGLGQVEFRNDTSADESDGERGVDVRISIRVVHMGRSFDGAAVPGTNTLLERKRIDHTRGFPQFPEKSTMESRMQTWMKNPDLAYRNHQSSKHKEAVADALDLARDIVSTVEVSQASRRENPSNSRSLAGRRTTSPKSSQEVEDAATWNSAMFILCLDES</sequence>
<name>A0A0C9U146_PAXIN</name>
<dbReference type="Proteomes" id="UP000053647">
    <property type="component" value="Unassembled WGS sequence"/>
</dbReference>
<evidence type="ECO:0000256" key="1">
    <source>
        <dbReference type="SAM" id="MobiDB-lite"/>
    </source>
</evidence>
<feature type="region of interest" description="Disordered" evidence="1">
    <location>
        <begin position="145"/>
        <end position="175"/>
    </location>
</feature>
<accession>A0A0C9U146</accession>
<keyword evidence="3" id="KW-1185">Reference proteome</keyword>
<dbReference type="AlphaFoldDB" id="A0A0C9U146"/>
<reference evidence="2 3" key="1">
    <citation type="submission" date="2014-06" db="EMBL/GenBank/DDBJ databases">
        <authorList>
            <consortium name="DOE Joint Genome Institute"/>
            <person name="Kuo A."/>
            <person name="Kohler A."/>
            <person name="Nagy L.G."/>
            <person name="Floudas D."/>
            <person name="Copeland A."/>
            <person name="Barry K.W."/>
            <person name="Cichocki N."/>
            <person name="Veneault-Fourrey C."/>
            <person name="LaButti K."/>
            <person name="Lindquist E.A."/>
            <person name="Lipzen A."/>
            <person name="Lundell T."/>
            <person name="Morin E."/>
            <person name="Murat C."/>
            <person name="Sun H."/>
            <person name="Tunlid A."/>
            <person name="Henrissat B."/>
            <person name="Grigoriev I.V."/>
            <person name="Hibbett D.S."/>
            <person name="Martin F."/>
            <person name="Nordberg H.P."/>
            <person name="Cantor M.N."/>
            <person name="Hua S.X."/>
        </authorList>
    </citation>
    <scope>NUCLEOTIDE SEQUENCE [LARGE SCALE GENOMIC DNA]</scope>
    <source>
        <strain evidence="2 3">ATCC 200175</strain>
    </source>
</reference>
<proteinExistence type="predicted"/>
<evidence type="ECO:0000313" key="2">
    <source>
        <dbReference type="EMBL" id="KIJ13161.1"/>
    </source>
</evidence>
<feature type="compositionally biased region" description="Polar residues" evidence="1">
    <location>
        <begin position="145"/>
        <end position="171"/>
    </location>
</feature>
<dbReference type="EMBL" id="KN819355">
    <property type="protein sequence ID" value="KIJ13161.1"/>
    <property type="molecule type" value="Genomic_DNA"/>
</dbReference>
<reference evidence="3" key="2">
    <citation type="submission" date="2015-01" db="EMBL/GenBank/DDBJ databases">
        <title>Evolutionary Origins and Diversification of the Mycorrhizal Mutualists.</title>
        <authorList>
            <consortium name="DOE Joint Genome Institute"/>
            <consortium name="Mycorrhizal Genomics Consortium"/>
            <person name="Kohler A."/>
            <person name="Kuo A."/>
            <person name="Nagy L.G."/>
            <person name="Floudas D."/>
            <person name="Copeland A."/>
            <person name="Barry K.W."/>
            <person name="Cichocki N."/>
            <person name="Veneault-Fourrey C."/>
            <person name="LaButti K."/>
            <person name="Lindquist E.A."/>
            <person name="Lipzen A."/>
            <person name="Lundell T."/>
            <person name="Morin E."/>
            <person name="Murat C."/>
            <person name="Riley R."/>
            <person name="Ohm R."/>
            <person name="Sun H."/>
            <person name="Tunlid A."/>
            <person name="Henrissat B."/>
            <person name="Grigoriev I.V."/>
            <person name="Hibbett D.S."/>
            <person name="Martin F."/>
        </authorList>
    </citation>
    <scope>NUCLEOTIDE SEQUENCE [LARGE SCALE GENOMIC DNA]</scope>
    <source>
        <strain evidence="3">ATCC 200175</strain>
    </source>
</reference>
<feature type="region of interest" description="Disordered" evidence="1">
    <location>
        <begin position="1"/>
        <end position="53"/>
    </location>
</feature>
<dbReference type="HOGENOM" id="CLU_1415590_0_0_1"/>
<protein>
    <submittedName>
        <fullName evidence="2">Uncharacterized protein</fullName>
    </submittedName>
</protein>
<organism evidence="2 3">
    <name type="scientific">Paxillus involutus ATCC 200175</name>
    <dbReference type="NCBI Taxonomy" id="664439"/>
    <lineage>
        <taxon>Eukaryota</taxon>
        <taxon>Fungi</taxon>
        <taxon>Dikarya</taxon>
        <taxon>Basidiomycota</taxon>
        <taxon>Agaricomycotina</taxon>
        <taxon>Agaricomycetes</taxon>
        <taxon>Agaricomycetidae</taxon>
        <taxon>Boletales</taxon>
        <taxon>Paxilineae</taxon>
        <taxon>Paxillaceae</taxon>
        <taxon>Paxillus</taxon>
    </lineage>
</organism>